<dbReference type="PROSITE" id="PS00535">
    <property type="entry name" value="COMPLEX1_49K"/>
    <property type="match status" value="1"/>
</dbReference>
<evidence type="ECO:0000259" key="7">
    <source>
        <dbReference type="Pfam" id="PF00346"/>
    </source>
</evidence>
<evidence type="ECO:0000313" key="9">
    <source>
        <dbReference type="Proteomes" id="UP000791080"/>
    </source>
</evidence>
<evidence type="ECO:0000256" key="2">
    <source>
        <dbReference type="ARBA" id="ARBA00022448"/>
    </source>
</evidence>
<keyword evidence="3" id="KW-0874">Quinone</keyword>
<dbReference type="Pfam" id="PF00346">
    <property type="entry name" value="Complex1_49kDa"/>
    <property type="match status" value="1"/>
</dbReference>
<feature type="domain" description="NADH-quinone oxidoreductase subunit D" evidence="7">
    <location>
        <begin position="148"/>
        <end position="310"/>
    </location>
</feature>
<accession>A0ABT1JJI6</accession>
<proteinExistence type="inferred from homology"/>
<evidence type="ECO:0000256" key="1">
    <source>
        <dbReference type="ARBA" id="ARBA00005769"/>
    </source>
</evidence>
<evidence type="ECO:0000256" key="3">
    <source>
        <dbReference type="ARBA" id="ARBA00022719"/>
    </source>
</evidence>
<protein>
    <submittedName>
        <fullName evidence="8">NADH-quinone oxidoreductase subunit D</fullName>
    </submittedName>
</protein>
<dbReference type="InterPro" id="IPR022885">
    <property type="entry name" value="NDH1_su_D/H"/>
</dbReference>
<keyword evidence="9" id="KW-1185">Reference proteome</keyword>
<dbReference type="EMBL" id="AUBJ02000001">
    <property type="protein sequence ID" value="MCP2332678.1"/>
    <property type="molecule type" value="Genomic_DNA"/>
</dbReference>
<dbReference type="SUPFAM" id="SSF56762">
    <property type="entry name" value="HydB/Nqo4-like"/>
    <property type="match status" value="1"/>
</dbReference>
<evidence type="ECO:0000256" key="4">
    <source>
        <dbReference type="ARBA" id="ARBA00022967"/>
    </source>
</evidence>
<dbReference type="InterPro" id="IPR029014">
    <property type="entry name" value="NiFe-Hase_large"/>
</dbReference>
<dbReference type="Proteomes" id="UP000791080">
    <property type="component" value="Unassembled WGS sequence"/>
</dbReference>
<gene>
    <name evidence="8" type="ORF">G443_002948</name>
</gene>
<keyword evidence="5 6" id="KW-0520">NAD</keyword>
<name>A0ABT1JJI6_ACTCY</name>
<sequence>MTVGVGAGAAHLGVDRVVDLGPLHPAAHGAYRLRLAVSGPADDPVITSATPLVGHLHRGAEKLFEVRDYRQILALANRHDWLAAFCNEMAVAMAVERMLGMTVPDRASWLRTAFCELNRALALVVFLAPVAEAGGRGPRHVAARDGLVRARESVQRVLEEAAGGRIHFMANRVGGLREDVPAGWRDGVRAALDVVARGLDAARSVTVSDGDFRHRHRGLGVLTTGAALRLGVTGPAGRAAGVDLDLRRDDPGPAHAELGVTPRLGTRGDALDRVECMLDDADQALRLVRSCLDRLPPGPVNLRLPKAVKPPEGSVYVWTEAPLGVTGVHLVSRGDRTPWRLKLRTPSFNNVQALSPLLVGCRVADLPTVLASFAVVVGDIDR</sequence>
<comment type="similarity">
    <text evidence="1 6">Belongs to the complex I 49 kDa subunit family.</text>
</comment>
<evidence type="ECO:0000256" key="6">
    <source>
        <dbReference type="RuleBase" id="RU003685"/>
    </source>
</evidence>
<evidence type="ECO:0000313" key="8">
    <source>
        <dbReference type="EMBL" id="MCP2332678.1"/>
    </source>
</evidence>
<reference evidence="8 9" key="1">
    <citation type="submission" date="2022-06" db="EMBL/GenBank/DDBJ databases">
        <title>Genomic Encyclopedia of Type Strains, Phase I: the one thousand microbial genomes (KMG-I) project.</title>
        <authorList>
            <person name="Kyrpides N."/>
        </authorList>
    </citation>
    <scope>NUCLEOTIDE SEQUENCE [LARGE SCALE GENOMIC DNA]</scope>
    <source>
        <strain evidence="8 9">DSM 43889</strain>
    </source>
</reference>
<dbReference type="PANTHER" id="PTHR11993">
    <property type="entry name" value="NADH-UBIQUINONE OXIDOREDUCTASE 49 KDA SUBUNIT"/>
    <property type="match status" value="1"/>
</dbReference>
<dbReference type="PANTHER" id="PTHR11993:SF10">
    <property type="entry name" value="NADH DEHYDROGENASE [UBIQUINONE] IRON-SULFUR PROTEIN 2, MITOCHONDRIAL"/>
    <property type="match status" value="1"/>
</dbReference>
<dbReference type="InterPro" id="IPR014029">
    <property type="entry name" value="NADH_UbQ_OxRdtase_49kDa_CS"/>
</dbReference>
<keyword evidence="2 6" id="KW-0813">Transport</keyword>
<organism evidence="8 9">
    <name type="scientific">Actinoalloteichus caeruleus DSM 43889</name>
    <dbReference type="NCBI Taxonomy" id="1120930"/>
    <lineage>
        <taxon>Bacteria</taxon>
        <taxon>Bacillati</taxon>
        <taxon>Actinomycetota</taxon>
        <taxon>Actinomycetes</taxon>
        <taxon>Pseudonocardiales</taxon>
        <taxon>Pseudonocardiaceae</taxon>
        <taxon>Actinoalloteichus</taxon>
        <taxon>Actinoalloteichus cyanogriseus</taxon>
    </lineage>
</organism>
<dbReference type="InterPro" id="IPR001135">
    <property type="entry name" value="NADH_Q_OxRdtase_suD"/>
</dbReference>
<keyword evidence="4 6" id="KW-1278">Translocase</keyword>
<comment type="caution">
    <text evidence="8">The sequence shown here is derived from an EMBL/GenBank/DDBJ whole genome shotgun (WGS) entry which is preliminary data.</text>
</comment>
<evidence type="ECO:0000256" key="5">
    <source>
        <dbReference type="ARBA" id="ARBA00023027"/>
    </source>
</evidence>
<dbReference type="Gene3D" id="1.10.645.10">
    <property type="entry name" value="Cytochrome-c3 Hydrogenase, chain B"/>
    <property type="match status" value="1"/>
</dbReference>